<dbReference type="PANTHER" id="PTHR33167">
    <property type="entry name" value="TRANSCRIPTION FACTOR, PUTATIVE (DUF863)-RELATED"/>
    <property type="match status" value="1"/>
</dbReference>
<dbReference type="Proteomes" id="UP000026960">
    <property type="component" value="Chromosome 11"/>
</dbReference>
<feature type="region of interest" description="Disordered" evidence="1">
    <location>
        <begin position="87"/>
        <end position="151"/>
    </location>
</feature>
<protein>
    <submittedName>
        <fullName evidence="2">Uncharacterized protein</fullName>
    </submittedName>
</protein>
<evidence type="ECO:0000256" key="1">
    <source>
        <dbReference type="SAM" id="MobiDB-lite"/>
    </source>
</evidence>
<name>A0A0D3HP79_9ORYZ</name>
<accession>A0A0D3HP79</accession>
<sequence length="234" mass="25896">MEREQMRMAILRQEQTFRQQVHELHRLYHVQKQLMKQMQIAKLNQAQAIAANAETKPKFEITFAENSTNHHHHHQFYSFQSSKIMSPPAAAAADQEEEEECDLELTLATGSGGGGDGKGKKEVRSSNSDSGTAASSTSTESELAQFKNHHHQQLDCAAAPAARFQGESKKRVVVVVDNEMSLLQPPWLNQCLSLRMAHGLAESGEKATANVNGGEHSRRRGRRSSPPCVLCING</sequence>
<feature type="compositionally biased region" description="Acidic residues" evidence="1">
    <location>
        <begin position="94"/>
        <end position="103"/>
    </location>
</feature>
<reference evidence="2" key="1">
    <citation type="journal article" date="2009" name="Rice">
        <title>De Novo Next Generation Sequencing of Plant Genomes.</title>
        <authorList>
            <person name="Rounsley S."/>
            <person name="Marri P.R."/>
            <person name="Yu Y."/>
            <person name="He R."/>
            <person name="Sisneros N."/>
            <person name="Goicoechea J.L."/>
            <person name="Lee S.J."/>
            <person name="Angelova A."/>
            <person name="Kudrna D."/>
            <person name="Luo M."/>
            <person name="Affourtit J."/>
            <person name="Desany B."/>
            <person name="Knight J."/>
            <person name="Niazi F."/>
            <person name="Egholm M."/>
            <person name="Wing R.A."/>
        </authorList>
    </citation>
    <scope>NUCLEOTIDE SEQUENCE [LARGE SCALE GENOMIC DNA]</scope>
    <source>
        <strain evidence="2">cv. IRGC 105608</strain>
    </source>
</reference>
<dbReference type="PANTHER" id="PTHR33167:SF52">
    <property type="entry name" value="EXPRESSED PROTEIN"/>
    <property type="match status" value="1"/>
</dbReference>
<evidence type="ECO:0000313" key="2">
    <source>
        <dbReference type="EnsemblPlants" id="OBART11G20560.1"/>
    </source>
</evidence>
<organism evidence="2">
    <name type="scientific">Oryza barthii</name>
    <dbReference type="NCBI Taxonomy" id="65489"/>
    <lineage>
        <taxon>Eukaryota</taxon>
        <taxon>Viridiplantae</taxon>
        <taxon>Streptophyta</taxon>
        <taxon>Embryophyta</taxon>
        <taxon>Tracheophyta</taxon>
        <taxon>Spermatophyta</taxon>
        <taxon>Magnoliopsida</taxon>
        <taxon>Liliopsida</taxon>
        <taxon>Poales</taxon>
        <taxon>Poaceae</taxon>
        <taxon>BOP clade</taxon>
        <taxon>Oryzoideae</taxon>
        <taxon>Oryzeae</taxon>
        <taxon>Oryzinae</taxon>
        <taxon>Oryza</taxon>
    </lineage>
</organism>
<dbReference type="Gramene" id="OBART11G20560.1">
    <property type="protein sequence ID" value="OBART11G20560.1"/>
    <property type="gene ID" value="OBART11G20560"/>
</dbReference>
<keyword evidence="3" id="KW-1185">Reference proteome</keyword>
<dbReference type="EnsemblPlants" id="OBART11G20560.1">
    <property type="protein sequence ID" value="OBART11G20560.1"/>
    <property type="gene ID" value="OBART11G20560"/>
</dbReference>
<dbReference type="eggNOG" id="ENOG502R3HD">
    <property type="taxonomic scope" value="Eukaryota"/>
</dbReference>
<evidence type="ECO:0000313" key="3">
    <source>
        <dbReference type="Proteomes" id="UP000026960"/>
    </source>
</evidence>
<reference evidence="2" key="2">
    <citation type="submission" date="2015-03" db="UniProtKB">
        <authorList>
            <consortium name="EnsemblPlants"/>
        </authorList>
    </citation>
    <scope>IDENTIFICATION</scope>
</reference>
<feature type="compositionally biased region" description="Low complexity" evidence="1">
    <location>
        <begin position="125"/>
        <end position="142"/>
    </location>
</feature>
<dbReference type="PaxDb" id="65489-OBART11G20560.1"/>
<dbReference type="STRING" id="65489.A0A0D3HP79"/>
<feature type="region of interest" description="Disordered" evidence="1">
    <location>
        <begin position="205"/>
        <end position="226"/>
    </location>
</feature>
<dbReference type="AlphaFoldDB" id="A0A0D3HP79"/>
<proteinExistence type="predicted"/>